<dbReference type="Proteomes" id="UP000800039">
    <property type="component" value="Unassembled WGS sequence"/>
</dbReference>
<reference evidence="1" key="1">
    <citation type="submission" date="2020-01" db="EMBL/GenBank/DDBJ databases">
        <authorList>
            <consortium name="DOE Joint Genome Institute"/>
            <person name="Haridas S."/>
            <person name="Albert R."/>
            <person name="Binder M."/>
            <person name="Bloem J."/>
            <person name="Labutti K."/>
            <person name="Salamov A."/>
            <person name="Andreopoulos B."/>
            <person name="Baker S.E."/>
            <person name="Barry K."/>
            <person name="Bills G."/>
            <person name="Bluhm B.H."/>
            <person name="Cannon C."/>
            <person name="Castanera R."/>
            <person name="Culley D.E."/>
            <person name="Daum C."/>
            <person name="Ezra D."/>
            <person name="Gonzalez J.B."/>
            <person name="Henrissat B."/>
            <person name="Kuo A."/>
            <person name="Liang C."/>
            <person name="Lipzen A."/>
            <person name="Lutzoni F."/>
            <person name="Magnuson J."/>
            <person name="Mondo S."/>
            <person name="Nolan M."/>
            <person name="Ohm R."/>
            <person name="Pangilinan J."/>
            <person name="Park H.-J."/>
            <person name="Ramirez L."/>
            <person name="Alfaro M."/>
            <person name="Sun H."/>
            <person name="Tritt A."/>
            <person name="Yoshinaga Y."/>
            <person name="Zwiers L.-H."/>
            <person name="Turgeon B.G."/>
            <person name="Goodwin S.B."/>
            <person name="Spatafora J.W."/>
            <person name="Crous P.W."/>
            <person name="Grigoriev I.V."/>
        </authorList>
    </citation>
    <scope>NUCLEOTIDE SEQUENCE</scope>
    <source>
        <strain evidence="1">CBS 394.84</strain>
    </source>
</reference>
<dbReference type="EMBL" id="ML976617">
    <property type="protein sequence ID" value="KAF1843852.1"/>
    <property type="molecule type" value="Genomic_DNA"/>
</dbReference>
<proteinExistence type="predicted"/>
<keyword evidence="2" id="KW-1185">Reference proteome</keyword>
<evidence type="ECO:0000313" key="2">
    <source>
        <dbReference type="Proteomes" id="UP000800039"/>
    </source>
</evidence>
<gene>
    <name evidence="1" type="ORF">K460DRAFT_152489</name>
</gene>
<dbReference type="RefSeq" id="XP_040786415.1">
    <property type="nucleotide sequence ID" value="XM_040926821.1"/>
</dbReference>
<comment type="caution">
    <text evidence="1">The sequence shown here is derived from an EMBL/GenBank/DDBJ whole genome shotgun (WGS) entry which is preliminary data.</text>
</comment>
<sequence length="113" mass="12775">MGARVVYATSHLCQPPPNHPTSSFLAPPKLFEAAGKETSHIPRFHLHFTPTLNLLPQQEASDNRYPSLHSNRSCPKSYLPSVPHLKSRTAFHAYSTQLFWAQADRPSTLFTFF</sequence>
<protein>
    <submittedName>
        <fullName evidence="1">Uncharacterized protein</fullName>
    </submittedName>
</protein>
<organism evidence="1 2">
    <name type="scientific">Cucurbitaria berberidis CBS 394.84</name>
    <dbReference type="NCBI Taxonomy" id="1168544"/>
    <lineage>
        <taxon>Eukaryota</taxon>
        <taxon>Fungi</taxon>
        <taxon>Dikarya</taxon>
        <taxon>Ascomycota</taxon>
        <taxon>Pezizomycotina</taxon>
        <taxon>Dothideomycetes</taxon>
        <taxon>Pleosporomycetidae</taxon>
        <taxon>Pleosporales</taxon>
        <taxon>Pleosporineae</taxon>
        <taxon>Cucurbitariaceae</taxon>
        <taxon>Cucurbitaria</taxon>
    </lineage>
</organism>
<name>A0A9P4GEE3_9PLEO</name>
<accession>A0A9P4GEE3</accession>
<evidence type="ECO:0000313" key="1">
    <source>
        <dbReference type="EMBL" id="KAF1843852.1"/>
    </source>
</evidence>
<dbReference type="GeneID" id="63844073"/>
<dbReference type="AlphaFoldDB" id="A0A9P4GEE3"/>